<reference evidence="2" key="1">
    <citation type="submission" date="2017-02" db="EMBL/GenBank/DDBJ databases">
        <authorList>
            <person name="Regsiter A."/>
            <person name="William W."/>
        </authorList>
    </citation>
    <scope>NUCLEOTIDE SEQUENCE</scope>
    <source>
        <strain evidence="2">Bib</strain>
    </source>
</reference>
<dbReference type="PANTHER" id="PTHR35004">
    <property type="entry name" value="TRANSPOSASE RV3428C-RELATED"/>
    <property type="match status" value="1"/>
</dbReference>
<evidence type="ECO:0000259" key="1">
    <source>
        <dbReference type="PROSITE" id="PS50994"/>
    </source>
</evidence>
<organism evidence="2">
    <name type="scientific">uncultured spirochete</name>
    <dbReference type="NCBI Taxonomy" id="156406"/>
    <lineage>
        <taxon>Bacteria</taxon>
        <taxon>Pseudomonadati</taxon>
        <taxon>Spirochaetota</taxon>
        <taxon>Spirochaetia</taxon>
        <taxon>Spirochaetales</taxon>
        <taxon>environmental samples</taxon>
    </lineage>
</organism>
<feature type="domain" description="Integrase catalytic" evidence="1">
    <location>
        <begin position="124"/>
        <end position="295"/>
    </location>
</feature>
<dbReference type="EMBL" id="FWDM01000036">
    <property type="protein sequence ID" value="SLM15344.1"/>
    <property type="molecule type" value="Genomic_DNA"/>
</dbReference>
<accession>A0A3P3XL92</accession>
<dbReference type="PROSITE" id="PS50994">
    <property type="entry name" value="INTEGRASE"/>
    <property type="match status" value="1"/>
</dbReference>
<evidence type="ECO:0000313" key="2">
    <source>
        <dbReference type="EMBL" id="SLM15344.1"/>
    </source>
</evidence>
<dbReference type="InterPro" id="IPR001584">
    <property type="entry name" value="Integrase_cat-core"/>
</dbReference>
<gene>
    <name evidence="2" type="ORF">SPIROBIBN47_410049</name>
</gene>
<dbReference type="Gene3D" id="1.10.10.60">
    <property type="entry name" value="Homeodomain-like"/>
    <property type="match status" value="1"/>
</dbReference>
<dbReference type="GO" id="GO:0015074">
    <property type="term" value="P:DNA integration"/>
    <property type="evidence" value="ECO:0007669"/>
    <property type="project" value="InterPro"/>
</dbReference>
<name>A0A3P3XL92_9SPIR</name>
<proteinExistence type="predicted"/>
<protein>
    <submittedName>
        <fullName evidence="2">Integrase catalytic region</fullName>
    </submittedName>
</protein>
<sequence length="490" mass="55733">MLTMNQIDQIKELQRQGYGPGEIASRLRIDRKTVRTYMKREDFNESLEAHTTWPSKLDRWKPLIDEWLAEDQRMRFKQRHTAKRIHQRLCGEHAGEYDCSYPLVQRYVKAKKVAQRQMDGFLELVWAPGEAQADFGEAEVMEAGVRKTIKYLTLSFPYSNAGFTQVFEGETAECVAQGLQDIFGYLGGVPRRIVFDNATGVGRKIQQHVALNQLFLRFKCHYGFSVSFCNPNAGHEKGNVENKIGYTRRNFFVPLPVVDRLVDLNMQLFKKALQDHARKHYKKGQTIAALFAEEQTALSPLPARPFNVERYERLRTDGYGKFCLDGKHWYSSAPEYASGEVTVGIKAREIVVYGPDGEVRGEHRRIYGEERSDSIDWHTSIAALMHKPSAWQNSHFRAATSPSVRQALDALPRDRLRDVLKGLVQSSERFGFEVALASLEEAVSVARLDSYSVHAVAARHVYDGLYGIPAAGPDLGVYDRAFIGEKEHTP</sequence>
<dbReference type="AlphaFoldDB" id="A0A3P3XL92"/>
<dbReference type="NCBIfam" id="NF033546">
    <property type="entry name" value="transpos_IS21"/>
    <property type="match status" value="1"/>
</dbReference>